<proteinExistence type="predicted"/>
<evidence type="ECO:0000313" key="1">
    <source>
        <dbReference type="EMBL" id="ACP53614.1"/>
    </source>
</evidence>
<dbReference type="KEGG" id="raf:RAF_ORF0724"/>
<organism evidence="1 2">
    <name type="scientific">Rickettsia africae (strain ESF-5)</name>
    <dbReference type="NCBI Taxonomy" id="347255"/>
    <lineage>
        <taxon>Bacteria</taxon>
        <taxon>Pseudomonadati</taxon>
        <taxon>Pseudomonadota</taxon>
        <taxon>Alphaproteobacteria</taxon>
        <taxon>Rickettsiales</taxon>
        <taxon>Rickettsiaceae</taxon>
        <taxon>Rickettsieae</taxon>
        <taxon>Rickettsia</taxon>
        <taxon>spotted fever group</taxon>
    </lineage>
</organism>
<keyword evidence="2" id="KW-1185">Reference proteome</keyword>
<dbReference type="AlphaFoldDB" id="C3PNV4"/>
<gene>
    <name evidence="1" type="ordered locus">RAF_ORF0724</name>
</gene>
<name>C3PNV4_RICAE</name>
<sequence>MEYKNIINACCIAETKIFKNNINEQEGIIKILVKGIDLITQSFLIDILTDVACSIVAARYERKHGNKVISINDIIRNKIGIEDLDDNLKKIVIIKTQERRNEIINLSKTPISNSDSTRFRANIKELGNVVKEFRLSKAIERPDQDNIAVQLALKDSILFIESLYTNRDDILNEKNDFYVQDEKGENSNIV</sequence>
<protein>
    <submittedName>
        <fullName evidence="1">Uncharacterized protein</fullName>
    </submittedName>
</protein>
<accession>C3PNV4</accession>
<dbReference type="RefSeq" id="WP_012719809.1">
    <property type="nucleotide sequence ID" value="NC_012633.1"/>
</dbReference>
<dbReference type="EMBL" id="CP001612">
    <property type="protein sequence ID" value="ACP53614.1"/>
    <property type="molecule type" value="Genomic_DNA"/>
</dbReference>
<reference evidence="1 2" key="1">
    <citation type="journal article" date="2009" name="BMC Genomics">
        <title>Analysis of the Rickettsia africae genome reveals that virulence acquisition in Rickettsia species may be explained by genome reduction.</title>
        <authorList>
            <person name="Fournier P.-E."/>
            <person name="El Karkouri K."/>
            <person name="Leroy Q."/>
            <person name="Robert C."/>
            <person name="Giumelli B."/>
            <person name="Renesto P."/>
            <person name="Socolovschi C."/>
            <person name="Parola P."/>
            <person name="Audic S."/>
            <person name="Raoult D."/>
        </authorList>
    </citation>
    <scope>NUCLEOTIDE SEQUENCE [LARGE SCALE GENOMIC DNA]</scope>
    <source>
        <strain evidence="1 2">ESF-5</strain>
    </source>
</reference>
<dbReference type="HOGENOM" id="CLU_122855_0_0_5"/>
<dbReference type="Proteomes" id="UP000002305">
    <property type="component" value="Chromosome"/>
</dbReference>
<evidence type="ECO:0000313" key="2">
    <source>
        <dbReference type="Proteomes" id="UP000002305"/>
    </source>
</evidence>